<dbReference type="EMBL" id="FMZA01000007">
    <property type="protein sequence ID" value="SDC37774.1"/>
    <property type="molecule type" value="Genomic_DNA"/>
</dbReference>
<dbReference type="STRING" id="1236220.SAMN04488112_10728"/>
<dbReference type="Gene3D" id="2.20.25.110">
    <property type="entry name" value="S-adenosyl-L-methionine-dependent methyltransferases"/>
    <property type="match status" value="1"/>
</dbReference>
<dbReference type="InterPro" id="IPR041698">
    <property type="entry name" value="Methyltransf_25"/>
</dbReference>
<evidence type="ECO:0000313" key="2">
    <source>
        <dbReference type="EMBL" id="SDC37774.1"/>
    </source>
</evidence>
<keyword evidence="2" id="KW-0830">Ubiquinone</keyword>
<dbReference type="GO" id="GO:0008168">
    <property type="term" value="F:methyltransferase activity"/>
    <property type="evidence" value="ECO:0007669"/>
    <property type="project" value="UniProtKB-KW"/>
</dbReference>
<dbReference type="Gene3D" id="3.40.50.150">
    <property type="entry name" value="Vaccinia Virus protein VP39"/>
    <property type="match status" value="1"/>
</dbReference>
<dbReference type="PANTHER" id="PTHR43591">
    <property type="entry name" value="METHYLTRANSFERASE"/>
    <property type="match status" value="1"/>
</dbReference>
<dbReference type="SUPFAM" id="SSF53335">
    <property type="entry name" value="S-adenosyl-L-methionine-dependent methyltransferases"/>
    <property type="match status" value="1"/>
</dbReference>
<keyword evidence="2" id="KW-0808">Transferase</keyword>
<dbReference type="InterPro" id="IPR029063">
    <property type="entry name" value="SAM-dependent_MTases_sf"/>
</dbReference>
<evidence type="ECO:0000259" key="1">
    <source>
        <dbReference type="Pfam" id="PF13649"/>
    </source>
</evidence>
<dbReference type="Pfam" id="PF13649">
    <property type="entry name" value="Methyltransf_25"/>
    <property type="match status" value="1"/>
</dbReference>
<evidence type="ECO:0000313" key="3">
    <source>
        <dbReference type="Proteomes" id="UP000199387"/>
    </source>
</evidence>
<dbReference type="PANTHER" id="PTHR43591:SF110">
    <property type="entry name" value="RHODANESE DOMAIN-CONTAINING PROTEIN"/>
    <property type="match status" value="1"/>
</dbReference>
<dbReference type="GO" id="GO:0032259">
    <property type="term" value="P:methylation"/>
    <property type="evidence" value="ECO:0007669"/>
    <property type="project" value="UniProtKB-KW"/>
</dbReference>
<feature type="domain" description="Methyltransferase" evidence="1">
    <location>
        <begin position="43"/>
        <end position="137"/>
    </location>
</feature>
<name>A0A1G6L3L0_9BACL</name>
<protein>
    <submittedName>
        <fullName evidence="2">Ubiquinone/menaquinone biosynthesis C-methylase UbiE</fullName>
    </submittedName>
</protein>
<sequence>MPWYEESFGEDYLLVYRHRNRAAADREVQWAAERLHLNQEDQVLDLCCGTGRHSIALDELGFNVTGIDLSPVLLKHAKASSQGRNIRYIRGDMRRLPFEEDCFDAVFNLFTSFGYFIEDAENQQVLREIRRVLRPDGRFIIDYLNRTAVEKNLVPKSEREESGTRILEKRWIDGDYVRKEITLTDADGRRHYQERVKMYTREQMVTMMEQAGLMVEDVYGDFEGHPYNAENSPRMIFVGSVSA</sequence>
<gene>
    <name evidence="2" type="ORF">SAMN04488112_10728</name>
</gene>
<dbReference type="AlphaFoldDB" id="A0A1G6L3L0"/>
<accession>A0A1G6L3L0</accession>
<organism evidence="2 3">
    <name type="scientific">Melghirimyces thermohalophilus</name>
    <dbReference type="NCBI Taxonomy" id="1236220"/>
    <lineage>
        <taxon>Bacteria</taxon>
        <taxon>Bacillati</taxon>
        <taxon>Bacillota</taxon>
        <taxon>Bacilli</taxon>
        <taxon>Bacillales</taxon>
        <taxon>Thermoactinomycetaceae</taxon>
        <taxon>Melghirimyces</taxon>
    </lineage>
</organism>
<proteinExistence type="predicted"/>
<keyword evidence="3" id="KW-1185">Reference proteome</keyword>
<keyword evidence="2" id="KW-0489">Methyltransferase</keyword>
<dbReference type="RefSeq" id="WP_091568263.1">
    <property type="nucleotide sequence ID" value="NZ_FMZA01000007.1"/>
</dbReference>
<dbReference type="OrthoDB" id="9811589at2"/>
<dbReference type="Proteomes" id="UP000199387">
    <property type="component" value="Unassembled WGS sequence"/>
</dbReference>
<dbReference type="CDD" id="cd02440">
    <property type="entry name" value="AdoMet_MTases"/>
    <property type="match status" value="1"/>
</dbReference>
<reference evidence="2 3" key="1">
    <citation type="submission" date="2016-10" db="EMBL/GenBank/DDBJ databases">
        <authorList>
            <person name="de Groot N.N."/>
        </authorList>
    </citation>
    <scope>NUCLEOTIDE SEQUENCE [LARGE SCALE GENOMIC DNA]</scope>
    <source>
        <strain evidence="2 3">DSM 45514</strain>
    </source>
</reference>